<name>A0A8A4ZDC7_9MICO</name>
<dbReference type="GO" id="GO:0008408">
    <property type="term" value="F:3'-5' exonuclease activity"/>
    <property type="evidence" value="ECO:0007669"/>
    <property type="project" value="TreeGrafter"/>
</dbReference>
<keyword evidence="2" id="KW-0378">Hydrolase</keyword>
<dbReference type="Gene3D" id="3.30.420.10">
    <property type="entry name" value="Ribonuclease H-like superfamily/Ribonuclease H"/>
    <property type="match status" value="1"/>
</dbReference>
<dbReference type="InterPro" id="IPR013520">
    <property type="entry name" value="Ribonucl_H"/>
</dbReference>
<dbReference type="InterPro" id="IPR036397">
    <property type="entry name" value="RNaseH_sf"/>
</dbReference>
<dbReference type="EMBL" id="CP071868">
    <property type="protein sequence ID" value="QTE29914.1"/>
    <property type="molecule type" value="Genomic_DNA"/>
</dbReference>
<organism evidence="6 7">
    <name type="scientific">Pengzhenrongella sicca</name>
    <dbReference type="NCBI Taxonomy" id="2819238"/>
    <lineage>
        <taxon>Bacteria</taxon>
        <taxon>Bacillati</taxon>
        <taxon>Actinomycetota</taxon>
        <taxon>Actinomycetes</taxon>
        <taxon>Micrococcales</taxon>
        <taxon>Pengzhenrongella</taxon>
    </lineage>
</organism>
<feature type="domain" description="Exonuclease" evidence="5">
    <location>
        <begin position="7"/>
        <end position="192"/>
    </location>
</feature>
<evidence type="ECO:0000256" key="2">
    <source>
        <dbReference type="ARBA" id="ARBA00022801"/>
    </source>
</evidence>
<dbReference type="SUPFAM" id="SSF53098">
    <property type="entry name" value="Ribonuclease H-like"/>
    <property type="match status" value="1"/>
</dbReference>
<keyword evidence="1" id="KW-0540">Nuclease</keyword>
<evidence type="ECO:0000313" key="7">
    <source>
        <dbReference type="Proteomes" id="UP000663937"/>
    </source>
</evidence>
<dbReference type="NCBIfam" id="NF005927">
    <property type="entry name" value="PRK07942.1"/>
    <property type="match status" value="1"/>
</dbReference>
<evidence type="ECO:0000313" key="6">
    <source>
        <dbReference type="EMBL" id="QTE29914.1"/>
    </source>
</evidence>
<dbReference type="PANTHER" id="PTHR30231:SF4">
    <property type="entry name" value="PROTEIN NEN2"/>
    <property type="match status" value="1"/>
</dbReference>
<proteinExistence type="predicted"/>
<dbReference type="GO" id="GO:0003676">
    <property type="term" value="F:nucleic acid binding"/>
    <property type="evidence" value="ECO:0007669"/>
    <property type="project" value="InterPro"/>
</dbReference>
<evidence type="ECO:0000256" key="4">
    <source>
        <dbReference type="SAM" id="MobiDB-lite"/>
    </source>
</evidence>
<gene>
    <name evidence="6" type="ORF">J4E96_02495</name>
</gene>
<dbReference type="RefSeq" id="WP_227424229.1">
    <property type="nucleotide sequence ID" value="NZ_CP071868.1"/>
</dbReference>
<evidence type="ECO:0000259" key="5">
    <source>
        <dbReference type="SMART" id="SM00479"/>
    </source>
</evidence>
<dbReference type="PANTHER" id="PTHR30231">
    <property type="entry name" value="DNA POLYMERASE III SUBUNIT EPSILON"/>
    <property type="match status" value="1"/>
</dbReference>
<protein>
    <submittedName>
        <fullName evidence="6">DNA polymerase III subunit epsilon</fullName>
    </submittedName>
</protein>
<keyword evidence="3" id="KW-0269">Exonuclease</keyword>
<evidence type="ECO:0000256" key="3">
    <source>
        <dbReference type="ARBA" id="ARBA00022839"/>
    </source>
</evidence>
<feature type="compositionally biased region" description="Low complexity" evidence="4">
    <location>
        <begin position="257"/>
        <end position="276"/>
    </location>
</feature>
<reference evidence="6" key="1">
    <citation type="submission" date="2021-03" db="EMBL/GenBank/DDBJ databases">
        <title>Pengzhenrongella sicca gen. nov., sp. nov., a new member of suborder Micrococcineae isolated from High-Arctic tundra soil.</title>
        <authorList>
            <person name="Peng F."/>
        </authorList>
    </citation>
    <scope>NUCLEOTIDE SEQUENCE</scope>
    <source>
        <strain evidence="6">LRZ-2</strain>
    </source>
</reference>
<dbReference type="CDD" id="cd06127">
    <property type="entry name" value="DEDDh"/>
    <property type="match status" value="1"/>
</dbReference>
<dbReference type="Proteomes" id="UP000663937">
    <property type="component" value="Chromosome"/>
</dbReference>
<sequence length="276" mass="29092">MTWIDGPLLGFDTETTGVDVHTDRIVSAALVRRDGAGPGQRRTVIRTWLLDPGIEIPAAASAIHGITTERARAEGEPAALALEEMATAIAAASRVGVPVVAYNAAFDLEILAAELRRHALPTVADRLGRDVAPVIDPLVLDRAEDRYRRGKRRLGDLCGVYGVSQAGDLHSADVDVVATLDVLAAIVARYPGLDAVGLDRLHAYQVIAHRAWAEGFNAWRVSQGFEGPGAELAWPSRLPAGPVNLRAPADVAEPLNAAAPSAAPATAATPAPQREL</sequence>
<dbReference type="SMART" id="SM00479">
    <property type="entry name" value="EXOIII"/>
    <property type="match status" value="1"/>
</dbReference>
<dbReference type="KEGG" id="psic:J4E96_02495"/>
<dbReference type="InterPro" id="IPR012337">
    <property type="entry name" value="RNaseH-like_sf"/>
</dbReference>
<dbReference type="GO" id="GO:0005829">
    <property type="term" value="C:cytosol"/>
    <property type="evidence" value="ECO:0007669"/>
    <property type="project" value="TreeGrafter"/>
</dbReference>
<feature type="region of interest" description="Disordered" evidence="4">
    <location>
        <begin position="256"/>
        <end position="276"/>
    </location>
</feature>
<keyword evidence="7" id="KW-1185">Reference proteome</keyword>
<dbReference type="Pfam" id="PF00929">
    <property type="entry name" value="RNase_T"/>
    <property type="match status" value="1"/>
</dbReference>
<accession>A0A8A4ZDC7</accession>
<evidence type="ECO:0000256" key="1">
    <source>
        <dbReference type="ARBA" id="ARBA00022722"/>
    </source>
</evidence>
<dbReference type="AlphaFoldDB" id="A0A8A4ZDC7"/>